<feature type="compositionally biased region" description="Basic and acidic residues" evidence="1">
    <location>
        <begin position="176"/>
        <end position="202"/>
    </location>
</feature>
<evidence type="ECO:0000313" key="2">
    <source>
        <dbReference type="EnsemblMetazoa" id="tetur32g01760.1"/>
    </source>
</evidence>
<evidence type="ECO:0000256" key="1">
    <source>
        <dbReference type="SAM" id="MobiDB-lite"/>
    </source>
</evidence>
<organism evidence="2 3">
    <name type="scientific">Tetranychus urticae</name>
    <name type="common">Two-spotted spider mite</name>
    <dbReference type="NCBI Taxonomy" id="32264"/>
    <lineage>
        <taxon>Eukaryota</taxon>
        <taxon>Metazoa</taxon>
        <taxon>Ecdysozoa</taxon>
        <taxon>Arthropoda</taxon>
        <taxon>Chelicerata</taxon>
        <taxon>Arachnida</taxon>
        <taxon>Acari</taxon>
        <taxon>Acariformes</taxon>
        <taxon>Trombidiformes</taxon>
        <taxon>Prostigmata</taxon>
        <taxon>Eleutherengona</taxon>
        <taxon>Raphignathae</taxon>
        <taxon>Tetranychoidea</taxon>
        <taxon>Tetranychidae</taxon>
        <taxon>Tetranychus</taxon>
    </lineage>
</organism>
<feature type="region of interest" description="Disordered" evidence="1">
    <location>
        <begin position="45"/>
        <end position="251"/>
    </location>
</feature>
<feature type="compositionally biased region" description="Polar residues" evidence="1">
    <location>
        <begin position="114"/>
        <end position="127"/>
    </location>
</feature>
<sequence length="307" mass="32916">MAGQFGLQLEPYGAATGYAGGGGVGIPLLSPLELNAIMEAQAKAEGFEGNEGNSEFYESPRHGDGFPDPDSVDKEPETKGRDSRSHYSKDDSEEELQKPSHGPSGYQSKHGFSEESNAQGGFSPQRGNSRDEETGPAEPASGGAYREHRGEGGSAEGPEESEGVEGGPEPYSGGAEGERYRDDEPPENYRDHTAAFQEDRDFGGPGESAYEPKETPNTRLSGKKGNSASPNVANRRPVMDNAGGYSPNLYQDDSRIRVQPSAYRPHPNAGYFPGRIAAATSFIPQGYPMPQVRSFHPNYAGYKVFNG</sequence>
<protein>
    <submittedName>
        <fullName evidence="2">Uncharacterized protein</fullName>
    </submittedName>
</protein>
<dbReference type="AlphaFoldDB" id="T1L224"/>
<keyword evidence="3" id="KW-1185">Reference proteome</keyword>
<accession>T1L224</accession>
<reference evidence="2" key="2">
    <citation type="submission" date="2015-06" db="UniProtKB">
        <authorList>
            <consortium name="EnsemblMetazoa"/>
        </authorList>
    </citation>
    <scope>IDENTIFICATION</scope>
</reference>
<dbReference type="Proteomes" id="UP000015104">
    <property type="component" value="Unassembled WGS sequence"/>
</dbReference>
<name>T1L224_TETUR</name>
<proteinExistence type="predicted"/>
<reference evidence="3" key="1">
    <citation type="submission" date="2011-08" db="EMBL/GenBank/DDBJ databases">
        <authorList>
            <person name="Rombauts S."/>
        </authorList>
    </citation>
    <scope>NUCLEOTIDE SEQUENCE</scope>
    <source>
        <strain evidence="3">London</strain>
    </source>
</reference>
<dbReference type="HOGENOM" id="CLU_907125_0_0_1"/>
<feature type="compositionally biased region" description="Basic and acidic residues" evidence="1">
    <location>
        <begin position="58"/>
        <end position="98"/>
    </location>
</feature>
<dbReference type="EMBL" id="CAEY01000924">
    <property type="status" value="NOT_ANNOTATED_CDS"/>
    <property type="molecule type" value="Genomic_DNA"/>
</dbReference>
<dbReference type="EnsemblMetazoa" id="tetur32g01760.1">
    <property type="protein sequence ID" value="tetur32g01760.1"/>
    <property type="gene ID" value="tetur32g01760"/>
</dbReference>
<evidence type="ECO:0000313" key="3">
    <source>
        <dbReference type="Proteomes" id="UP000015104"/>
    </source>
</evidence>
<feature type="compositionally biased region" description="Polar residues" evidence="1">
    <location>
        <begin position="217"/>
        <end position="232"/>
    </location>
</feature>